<dbReference type="AlphaFoldDB" id="A0A166MRP7"/>
<reference evidence="8 9" key="1">
    <citation type="journal article" date="2018" name="Vet. Microbiol.">
        <title>Clonal diversity and geographic distribution of methicillin-resistant Staphylococcus pseudintermedius from Australian animals: Discovery of novel sequence types.</title>
        <authorList>
            <person name="Worthing K.A."/>
            <person name="Abraham S."/>
            <person name="Coombs G.W."/>
            <person name="Pang S."/>
            <person name="Saputra S."/>
            <person name="Jordan D."/>
            <person name="Trott D.J."/>
            <person name="Norris J.M."/>
        </authorList>
    </citation>
    <scope>NUCLEOTIDE SEQUENCE [LARGE SCALE GENOMIC DNA]</scope>
    <source>
        <strain evidence="4 9">ST525 1</strain>
        <strain evidence="5 8">ST71 3</strain>
    </source>
</reference>
<keyword evidence="1" id="KW-0408">Iron</keyword>
<dbReference type="EMBL" id="QQPC01000014">
    <property type="protein sequence ID" value="REA83252.1"/>
    <property type="molecule type" value="Genomic_DNA"/>
</dbReference>
<keyword evidence="12" id="KW-1185">Reference proteome</keyword>
<proteinExistence type="predicted"/>
<dbReference type="eggNOG" id="COG1918">
    <property type="taxonomic scope" value="Bacteria"/>
</dbReference>
<organism evidence="4 9">
    <name type="scientific">Staphylococcus pseudintermedius</name>
    <dbReference type="NCBI Taxonomy" id="283734"/>
    <lineage>
        <taxon>Bacteria</taxon>
        <taxon>Bacillati</taxon>
        <taxon>Bacillota</taxon>
        <taxon>Bacilli</taxon>
        <taxon>Bacillales</taxon>
        <taxon>Staphylococcaceae</taxon>
        <taxon>Staphylococcus</taxon>
        <taxon>Staphylococcus intermedius group</taxon>
    </lineage>
</organism>
<gene>
    <name evidence="4" type="ORF">DD902_01985</name>
    <name evidence="5" type="ORF">DD924_19610</name>
    <name evidence="7" type="ORF">DV961_02880</name>
    <name evidence="3" type="ORF">EGV54_05670</name>
    <name evidence="6" type="ORF">JGZ15_10015</name>
</gene>
<dbReference type="Proteomes" id="UP000600220">
    <property type="component" value="Unassembled WGS sequence"/>
</dbReference>
<evidence type="ECO:0000313" key="12">
    <source>
        <dbReference type="Proteomes" id="UP000600220"/>
    </source>
</evidence>
<evidence type="ECO:0000313" key="10">
    <source>
        <dbReference type="Proteomes" id="UP000256409"/>
    </source>
</evidence>
<evidence type="ECO:0000313" key="7">
    <source>
        <dbReference type="EMBL" id="REA83252.1"/>
    </source>
</evidence>
<dbReference type="GeneID" id="93824499"/>
<dbReference type="InterPro" id="IPR038157">
    <property type="entry name" value="FeoA_core_dom"/>
</dbReference>
<dbReference type="EMBL" id="QEIT01000010">
    <property type="protein sequence ID" value="PWZ76805.1"/>
    <property type="molecule type" value="Genomic_DNA"/>
</dbReference>
<dbReference type="InterPro" id="IPR052713">
    <property type="entry name" value="FeoA"/>
</dbReference>
<reference evidence="10" key="3">
    <citation type="journal article" date="2018" name="Vet. Microbiol.">
        <title>Molecular epidemiology of methicillin-resistant staphylococci amongst veterinary personnel, personnel-owned pets, patients and the hospital environment of two companion animal veterinary hospitals.</title>
        <authorList>
            <person name="Worthing K.A."/>
            <person name="Brown J."/>
            <person name="Gerber L."/>
            <person name="Abraham S."/>
            <person name="Trott D."/>
            <person name="Norris J.M."/>
        </authorList>
    </citation>
    <scope>NUCLEOTIDE SEQUENCE [LARGE SCALE GENOMIC DNA]</scope>
    <source>
        <strain evidence="10">ST496-2</strain>
    </source>
</reference>
<reference evidence="7" key="2">
    <citation type="journal article" date="2018" name="Vet. Microbiol.">
        <title>Methicillin-resistant staphylococci amongst veterinary personnel, personnel-owned pets, patients and the hospital environment of two small animal veterinary hospitals.</title>
        <authorList>
            <person name="Worthing K.A."/>
            <person name="Brown J."/>
            <person name="Gerber L."/>
            <person name="Abraham S."/>
            <person name="Trott D."/>
            <person name="Norris J.M."/>
        </authorList>
    </citation>
    <scope>NUCLEOTIDE SEQUENCE</scope>
    <source>
        <strain evidence="7">ST496-2</strain>
    </source>
</reference>
<dbReference type="Proteomes" id="UP000246351">
    <property type="component" value="Unassembled WGS sequence"/>
</dbReference>
<sequence>MLHIGNAEIGKQYRVKALDTDNVHLKHRLRALGCVEGCQISVHQKGLFKGPCTLKVNGQHICIRNCDACEIRLEYAYE</sequence>
<dbReference type="PANTHER" id="PTHR42954">
    <property type="entry name" value="FE(2+) TRANSPORT PROTEIN A"/>
    <property type="match status" value="1"/>
</dbReference>
<dbReference type="EMBL" id="CP066884">
    <property type="protein sequence ID" value="QQM97792.1"/>
    <property type="molecule type" value="Genomic_DNA"/>
</dbReference>
<dbReference type="RefSeq" id="WP_014614614.1">
    <property type="nucleotide sequence ID" value="NZ_AP019372.1"/>
</dbReference>
<reference evidence="6 11" key="5">
    <citation type="submission" date="2020-12" db="EMBL/GenBank/DDBJ databases">
        <title>Whole genome sequencing and de novo assembly of Staphylococcus pseudintermedius: a novel pangenome approach to unravel pathogenesis of canine pyoderma.</title>
        <authorList>
            <person name="Ferrer L."/>
            <person name="Perez D."/>
            <person name="Fonticoba R."/>
            <person name="Vines J."/>
            <person name="Fabregas N."/>
            <person name="Madronero S."/>
            <person name="Meroni G."/>
            <person name="Martino P."/>
            <person name="Martinez S."/>
            <person name="Cusco A."/>
            <person name="Migura L."/>
            <person name="Francino O."/>
        </authorList>
    </citation>
    <scope>NUCLEOTIDE SEQUENCE [LARGE SCALE GENOMIC DNA]</scope>
    <source>
        <strain evidence="6 11">HSP080</strain>
    </source>
</reference>
<evidence type="ECO:0000259" key="2">
    <source>
        <dbReference type="SMART" id="SM00899"/>
    </source>
</evidence>
<dbReference type="STRING" id="937773.SPSINT_0355"/>
<dbReference type="OMA" id="HISIRYC"/>
<dbReference type="PANTHER" id="PTHR42954:SF1">
    <property type="entry name" value="FERROUS IRON TRANSPORTER FEOA DOMAIN-CONTAINING PROTEIN"/>
    <property type="match status" value="1"/>
</dbReference>
<reference evidence="3 12" key="4">
    <citation type="submission" date="2018-11" db="EMBL/GenBank/DDBJ databases">
        <authorList>
            <consortium name="Veterinary Laboratory Investigation and Response Network"/>
        </authorList>
    </citation>
    <scope>NUCLEOTIDE SEQUENCE [LARGE SCALE GENOMIC DNA]</scope>
    <source>
        <strain evidence="3 12">SPSE-18-VL-LA-PA-Ryan-0021</strain>
    </source>
</reference>
<dbReference type="Proteomes" id="UP000246800">
    <property type="component" value="Unassembled WGS sequence"/>
</dbReference>
<dbReference type="InterPro" id="IPR008988">
    <property type="entry name" value="Transcriptional_repressor_C"/>
</dbReference>
<dbReference type="Proteomes" id="UP000256409">
    <property type="component" value="Unassembled WGS sequence"/>
</dbReference>
<dbReference type="SMART" id="SM00899">
    <property type="entry name" value="FeoA"/>
    <property type="match status" value="1"/>
</dbReference>
<dbReference type="Pfam" id="PF04023">
    <property type="entry name" value="FeoA"/>
    <property type="match status" value="1"/>
</dbReference>
<evidence type="ECO:0000313" key="8">
    <source>
        <dbReference type="Proteomes" id="UP000246351"/>
    </source>
</evidence>
<evidence type="ECO:0000313" key="9">
    <source>
        <dbReference type="Proteomes" id="UP000246800"/>
    </source>
</evidence>
<dbReference type="OrthoDB" id="9811076at2"/>
<dbReference type="GO" id="GO:0046914">
    <property type="term" value="F:transition metal ion binding"/>
    <property type="evidence" value="ECO:0007669"/>
    <property type="project" value="InterPro"/>
</dbReference>
<evidence type="ECO:0000256" key="1">
    <source>
        <dbReference type="ARBA" id="ARBA00023004"/>
    </source>
</evidence>
<name>A0A166MRP7_STAPS</name>
<evidence type="ECO:0000313" key="11">
    <source>
        <dbReference type="Proteomes" id="UP000595859"/>
    </source>
</evidence>
<dbReference type="Proteomes" id="UP000595859">
    <property type="component" value="Chromosome"/>
</dbReference>
<evidence type="ECO:0000313" key="4">
    <source>
        <dbReference type="EMBL" id="PWZ76805.1"/>
    </source>
</evidence>
<dbReference type="InterPro" id="IPR007167">
    <property type="entry name" value="Fe-transptr_FeoA-like"/>
</dbReference>
<dbReference type="EMBL" id="AAXKXX010000006">
    <property type="protein sequence ID" value="EGQ4384581.1"/>
    <property type="molecule type" value="Genomic_DNA"/>
</dbReference>
<dbReference type="Gene3D" id="2.30.30.90">
    <property type="match status" value="1"/>
</dbReference>
<evidence type="ECO:0000313" key="3">
    <source>
        <dbReference type="EMBL" id="EGQ4384581.1"/>
    </source>
</evidence>
<dbReference type="SUPFAM" id="SSF50037">
    <property type="entry name" value="C-terminal domain of transcriptional repressors"/>
    <property type="match status" value="1"/>
</dbReference>
<accession>A0A166MRP7</accession>
<evidence type="ECO:0000313" key="6">
    <source>
        <dbReference type="EMBL" id="QQM97792.1"/>
    </source>
</evidence>
<feature type="domain" description="Ferrous iron transporter FeoA-like" evidence="2">
    <location>
        <begin position="2"/>
        <end position="75"/>
    </location>
</feature>
<dbReference type="EMBL" id="QEIV01002461">
    <property type="protein sequence ID" value="PWZ93522.1"/>
    <property type="molecule type" value="Genomic_DNA"/>
</dbReference>
<protein>
    <submittedName>
        <fullName evidence="4">Ferrous iron transport protein A</fullName>
    </submittedName>
</protein>
<evidence type="ECO:0000313" key="5">
    <source>
        <dbReference type="EMBL" id="PWZ93522.1"/>
    </source>
</evidence>